<evidence type="ECO:0000256" key="9">
    <source>
        <dbReference type="ARBA" id="ARBA00022842"/>
    </source>
</evidence>
<keyword evidence="3" id="KW-0548">Nucleotidyltransferase</keyword>
<dbReference type="GO" id="GO:0015074">
    <property type="term" value="P:DNA integration"/>
    <property type="evidence" value="ECO:0007669"/>
    <property type="project" value="UniProtKB-KW"/>
</dbReference>
<dbReference type="GO" id="GO:0006310">
    <property type="term" value="P:DNA recombination"/>
    <property type="evidence" value="ECO:0007669"/>
    <property type="project" value="UniProtKB-KW"/>
</dbReference>
<dbReference type="CDD" id="cd09274">
    <property type="entry name" value="RNase_HI_RT_Ty3"/>
    <property type="match status" value="1"/>
</dbReference>
<keyword evidence="8" id="KW-0378">Hydrolase</keyword>
<feature type="domain" description="Integrase catalytic" evidence="18">
    <location>
        <begin position="1271"/>
        <end position="1433"/>
    </location>
</feature>
<evidence type="ECO:0000256" key="10">
    <source>
        <dbReference type="ARBA" id="ARBA00022908"/>
    </source>
</evidence>
<dbReference type="SUPFAM" id="SSF50630">
    <property type="entry name" value="Acid proteases"/>
    <property type="match status" value="1"/>
</dbReference>
<reference evidence="19" key="1">
    <citation type="journal article" date="2019" name="Proc. Natl. Acad. Sci. U.S.A.">
        <title>Spontaneous mutations in maize pollen are frequent in some lines and arise mainly from retrotranspositions and deletions.</title>
        <authorList>
            <person name="Dooner H.K."/>
            <person name="Wang Q."/>
            <person name="Huang J.T."/>
            <person name="Li Y."/>
            <person name="He L."/>
            <person name="Xiong W."/>
            <person name="Du C."/>
        </authorList>
    </citation>
    <scope>NUCLEOTIDE SEQUENCE</scope>
</reference>
<dbReference type="FunFam" id="3.10.10.10:FF:000007">
    <property type="entry name" value="Retrovirus-related Pol polyprotein from transposon 17.6-like Protein"/>
    <property type="match status" value="1"/>
</dbReference>
<keyword evidence="1" id="KW-0645">Protease</keyword>
<dbReference type="Pfam" id="PF24626">
    <property type="entry name" value="SH3_Tf2-1"/>
    <property type="match status" value="1"/>
</dbReference>
<evidence type="ECO:0000256" key="7">
    <source>
        <dbReference type="ARBA" id="ARBA00022759"/>
    </source>
</evidence>
<dbReference type="SUPFAM" id="SSF56672">
    <property type="entry name" value="DNA/RNA polymerases"/>
    <property type="match status" value="1"/>
</dbReference>
<name>A0A4D6GI85_MAIZE</name>
<dbReference type="GO" id="GO:0003964">
    <property type="term" value="F:RNA-directed DNA polymerase activity"/>
    <property type="evidence" value="ECO:0007669"/>
    <property type="project" value="UniProtKB-KW"/>
</dbReference>
<dbReference type="InterPro" id="IPR056924">
    <property type="entry name" value="SH3_Tf2-1"/>
</dbReference>
<dbReference type="Pfam" id="PF17919">
    <property type="entry name" value="RT_RNaseH_2"/>
    <property type="match status" value="1"/>
</dbReference>
<organism evidence="19">
    <name type="scientific">Zea mays</name>
    <name type="common">Maize</name>
    <dbReference type="NCBI Taxonomy" id="4577"/>
    <lineage>
        <taxon>Eukaryota</taxon>
        <taxon>Viridiplantae</taxon>
        <taxon>Streptophyta</taxon>
        <taxon>Embryophyta</taxon>
        <taxon>Tracheophyta</taxon>
        <taxon>Spermatophyta</taxon>
        <taxon>Magnoliopsida</taxon>
        <taxon>Liliopsida</taxon>
        <taxon>Poales</taxon>
        <taxon>Poaceae</taxon>
        <taxon>PACMAD clade</taxon>
        <taxon>Panicoideae</taxon>
        <taxon>Andropogonodae</taxon>
        <taxon>Andropogoneae</taxon>
        <taxon>Tripsacinae</taxon>
        <taxon>Zea</taxon>
    </lineage>
</organism>
<keyword evidence="14" id="KW-0233">DNA recombination</keyword>
<feature type="region of interest" description="Disordered" evidence="16">
    <location>
        <begin position="1623"/>
        <end position="1678"/>
    </location>
</feature>
<evidence type="ECO:0000256" key="1">
    <source>
        <dbReference type="ARBA" id="ARBA00022670"/>
    </source>
</evidence>
<dbReference type="EMBL" id="MK532515">
    <property type="protein sequence ID" value="QCC26833.1"/>
    <property type="molecule type" value="Genomic_DNA"/>
</dbReference>
<evidence type="ECO:0000256" key="11">
    <source>
        <dbReference type="ARBA" id="ARBA00022918"/>
    </source>
</evidence>
<evidence type="ECO:0000259" key="17">
    <source>
        <dbReference type="PROSITE" id="PS50878"/>
    </source>
</evidence>
<evidence type="ECO:0000256" key="8">
    <source>
        <dbReference type="ARBA" id="ARBA00022801"/>
    </source>
</evidence>
<dbReference type="InterPro" id="IPR001584">
    <property type="entry name" value="Integrase_cat-core"/>
</dbReference>
<evidence type="ECO:0000256" key="2">
    <source>
        <dbReference type="ARBA" id="ARBA00022679"/>
    </source>
</evidence>
<feature type="domain" description="Reverse transcriptase" evidence="17">
    <location>
        <begin position="752"/>
        <end position="931"/>
    </location>
</feature>
<proteinExistence type="predicted"/>
<dbReference type="Gene3D" id="2.40.70.10">
    <property type="entry name" value="Acid Proteases"/>
    <property type="match status" value="1"/>
</dbReference>
<protein>
    <submittedName>
        <fullName evidence="19">Gagpol polyprotein</fullName>
    </submittedName>
</protein>
<dbReference type="InterPro" id="IPR041588">
    <property type="entry name" value="Integrase_H2C2"/>
</dbReference>
<dbReference type="PANTHER" id="PTHR37984:SF5">
    <property type="entry name" value="PROTEIN NYNRIN-LIKE"/>
    <property type="match status" value="1"/>
</dbReference>
<dbReference type="PANTHER" id="PTHR37984">
    <property type="entry name" value="PROTEIN CBG26694"/>
    <property type="match status" value="1"/>
</dbReference>
<dbReference type="Gene3D" id="1.10.340.70">
    <property type="match status" value="1"/>
</dbReference>
<evidence type="ECO:0000256" key="15">
    <source>
        <dbReference type="ARBA" id="ARBA00023268"/>
    </source>
</evidence>
<evidence type="ECO:0000256" key="12">
    <source>
        <dbReference type="ARBA" id="ARBA00022932"/>
    </source>
</evidence>
<dbReference type="Gene3D" id="3.30.420.10">
    <property type="entry name" value="Ribonuclease H-like superfamily/Ribonuclease H"/>
    <property type="match status" value="1"/>
</dbReference>
<dbReference type="Gene3D" id="3.30.70.270">
    <property type="match status" value="2"/>
</dbReference>
<dbReference type="InterPro" id="IPR041577">
    <property type="entry name" value="RT_RNaseH_2"/>
</dbReference>
<dbReference type="GO" id="GO:0004519">
    <property type="term" value="F:endonuclease activity"/>
    <property type="evidence" value="ECO:0007669"/>
    <property type="project" value="UniProtKB-KW"/>
</dbReference>
<dbReference type="GO" id="GO:0006508">
    <property type="term" value="P:proteolysis"/>
    <property type="evidence" value="ECO:0007669"/>
    <property type="project" value="UniProtKB-KW"/>
</dbReference>
<dbReference type="GO" id="GO:0003677">
    <property type="term" value="F:DNA binding"/>
    <property type="evidence" value="ECO:0007669"/>
    <property type="project" value="UniProtKB-KW"/>
</dbReference>
<accession>A0A4D6GI85</accession>
<dbReference type="InterPro" id="IPR036397">
    <property type="entry name" value="RNaseH_sf"/>
</dbReference>
<feature type="compositionally biased region" description="Basic and acidic residues" evidence="16">
    <location>
        <begin position="1642"/>
        <end position="1656"/>
    </location>
</feature>
<dbReference type="InterPro" id="IPR016197">
    <property type="entry name" value="Chromo-like_dom_sf"/>
</dbReference>
<dbReference type="GO" id="GO:0046872">
    <property type="term" value="F:metal ion binding"/>
    <property type="evidence" value="ECO:0007669"/>
    <property type="project" value="UniProtKB-KW"/>
</dbReference>
<keyword evidence="2" id="KW-0808">Transferase</keyword>
<evidence type="ECO:0000259" key="18">
    <source>
        <dbReference type="PROSITE" id="PS50994"/>
    </source>
</evidence>
<dbReference type="Pfam" id="PF03732">
    <property type="entry name" value="Retrotrans_gag"/>
    <property type="match status" value="1"/>
</dbReference>
<keyword evidence="11" id="KW-0695">RNA-directed DNA polymerase</keyword>
<dbReference type="Pfam" id="PF08284">
    <property type="entry name" value="RVP_2"/>
    <property type="match status" value="1"/>
</dbReference>
<dbReference type="Pfam" id="PF17921">
    <property type="entry name" value="Integrase_H2C2"/>
    <property type="match status" value="1"/>
</dbReference>
<evidence type="ECO:0000256" key="5">
    <source>
        <dbReference type="ARBA" id="ARBA00022723"/>
    </source>
</evidence>
<dbReference type="Gene3D" id="3.10.10.10">
    <property type="entry name" value="HIV Type 1 Reverse Transcriptase, subunit A, domain 1"/>
    <property type="match status" value="1"/>
</dbReference>
<dbReference type="InterPro" id="IPR050951">
    <property type="entry name" value="Retrovirus_Pol_polyprotein"/>
</dbReference>
<dbReference type="CDD" id="cd01647">
    <property type="entry name" value="RT_LTR"/>
    <property type="match status" value="1"/>
</dbReference>
<sequence>MAGAADPSVAAALDAQSKSIDIQSRTLATQSKILQQLCDRLDSQDQKWNNLEQAVDRNATKIVALQGNLGSGGETSLHSDLGRIDDFIAQTTTRMAGLETATSAFESWRPRVEGSIDSVRTSVETMRSELGRLTQLLEGGLRGGPEARTSILGPFIPVAERPSVAATHTDMPHGHHPVLHPREHGVENVSIPTHLPNNGTHVPCPSQAPATFPSVDGWDIHQQTSVVAGGNGYESFSNRNLGNLPKLHFPSFDGENPKLWKSRCEDYFLMYSVDPRVWIKVASMQFVGSAARWLQSIESRVVHISWGEFGNLVLERFGRDQHQGLLRQLFHIRQTGSVVAYAEEFSQLIDKLNAYQSMPDPLYYTLKFVDGLRDDIKAVVMLQRPQDLYTAAVLAQLQEEASAMLKKKDYRWSDASTVNRPTRHPVVQQQNARDTRQLSLGRSEDKTVVNRNSSAEDRIASLYAYRKAKGLCYKCGLQYSRDHRCAETVQLHVVEELWQMAQVTEEESDTCSAMEEDEPELNMVRVSRAAMEGTEAPRTMKFVGHIAGIDILALLDSGSSHSFLSADVAAHLSTVTAMDKPLQVQVANGSHLSCDQQIVNASWSISGISFTSTLRVLQLSTYDLIVGMDWLEKHSPMLIHWSQKWLSIPLKDSTVTLQGVQSSVLQTAVIQVCSLQDLSDKEQAVLENLQADIQEVISQFPTVFEVPTGMPPVRDCDHQIPLITGARPVQIRPYRYAPALKTEIEKQVAEMLQSGIIQHSHSEFASSVILVKKKDNTFRFCVDYRHLNALTIKTKYPVPIIDEFLDELHGAAWFSTLDLRAGFHQIRMHPQDQHKTAFQTHHGHFEFKVMPFGLSGAPATFQGAMNSTLGPLLRKSVLVFFDDILIYSKTWQEHLVHLQQVLQILYTEQWYVKLSKCSFAKQQIAYLGHVITPNGVATDPEKIKAVSSWPTPVNCKELRGFLGLAGYYRKFVKNFGVIARPLTDLLKKGMLFVWTQVHATAFNTLKHSLTTAPVLALPNFSKPFAIETDASSKGIGAVLLQDNHPLAYVSKALGVKSQGLSTYEKEYLAILMAVDKWRQYLQTAEFVIYSDHRSLSHLTEQRLSTPWQQRVFSKLLGLQYKIVYKKGADNGAADALSRRPSSELFGLTSAIPQWTLQIVDAYKQDTQAQQLLAALSVDPSSSGHYTLKNGLIRYKDRIWIGNNSALQLQIMAALHDSPVGGHSGFPVTYRRIKQIFSWPSMKAIIRAYVTSCTICQQSKPDRNKYPGLLQPLSVPGQAWEVISMDFVEGLPRSGSANTIMVVVDTFSKYAHFIPLLHPFTALKVAQLFIDAVYKLHGLPQAIVSDRDRIFTSKLWQELFRLAGTTLKMSSSYHPQTDGQTERVNQCLETFLRSFVHACPSKWSGWLSVAEYWYNTSFHSSLGRSPFEVLYGHTPRNLGLRLSDATAHMDLQSWLQQRELMVRLVQQHLLRAQQRMKSQADKGRTERSFEVGDMVYLKLQPYVQSSVANRANHKLSFKFFGPFLILQKVGKVAYKLQLPPSAHIHPVVHVSQLKRSVGDRPVSSTLPDEMCHLQVPLQALDRRVVHRGGNPVQQVLIKWSDMDDVLSTWEDEEALRCKFPAAPAWGQAASQGEDNVRRLTQQEQKKENAGKEEEKAGVQRMGRRIRRPNPRVSGAEWVN</sequence>
<dbReference type="PROSITE" id="PS50878">
    <property type="entry name" value="RT_POL"/>
    <property type="match status" value="1"/>
</dbReference>
<dbReference type="InterPro" id="IPR043128">
    <property type="entry name" value="Rev_trsase/Diguanyl_cyclase"/>
</dbReference>
<dbReference type="FunFam" id="3.30.70.270:FF:000020">
    <property type="entry name" value="Transposon Tf2-6 polyprotein-like Protein"/>
    <property type="match status" value="1"/>
</dbReference>
<dbReference type="GO" id="GO:0004190">
    <property type="term" value="F:aspartic-type endopeptidase activity"/>
    <property type="evidence" value="ECO:0007669"/>
    <property type="project" value="UniProtKB-KW"/>
</dbReference>
<dbReference type="Pfam" id="PF00665">
    <property type="entry name" value="rve"/>
    <property type="match status" value="1"/>
</dbReference>
<keyword evidence="9" id="KW-0460">Magnesium</keyword>
<dbReference type="InterPro" id="IPR043502">
    <property type="entry name" value="DNA/RNA_pol_sf"/>
</dbReference>
<keyword evidence="7" id="KW-0255">Endonuclease</keyword>
<dbReference type="InterPro" id="IPR021109">
    <property type="entry name" value="Peptidase_aspartic_dom_sf"/>
</dbReference>
<evidence type="ECO:0000313" key="19">
    <source>
        <dbReference type="EMBL" id="QCC26833.1"/>
    </source>
</evidence>
<dbReference type="InterPro" id="IPR012337">
    <property type="entry name" value="RNaseH-like_sf"/>
</dbReference>
<keyword evidence="6" id="KW-0064">Aspartyl protease</keyword>
<evidence type="ECO:0000256" key="16">
    <source>
        <dbReference type="SAM" id="MobiDB-lite"/>
    </source>
</evidence>
<dbReference type="GO" id="GO:0003887">
    <property type="term" value="F:DNA-directed DNA polymerase activity"/>
    <property type="evidence" value="ECO:0007669"/>
    <property type="project" value="UniProtKB-KW"/>
</dbReference>
<evidence type="ECO:0000256" key="4">
    <source>
        <dbReference type="ARBA" id="ARBA00022722"/>
    </source>
</evidence>
<keyword evidence="13" id="KW-0238">DNA-binding</keyword>
<dbReference type="CDD" id="cd00303">
    <property type="entry name" value="retropepsin_like"/>
    <property type="match status" value="1"/>
</dbReference>
<dbReference type="PROSITE" id="PS50994">
    <property type="entry name" value="INTEGRASE"/>
    <property type="match status" value="1"/>
</dbReference>
<keyword evidence="4" id="KW-0540">Nuclease</keyword>
<keyword evidence="10" id="KW-0229">DNA integration</keyword>
<keyword evidence="5" id="KW-0479">Metal-binding</keyword>
<keyword evidence="12" id="KW-0239">DNA-directed DNA polymerase</keyword>
<evidence type="ECO:0000256" key="13">
    <source>
        <dbReference type="ARBA" id="ARBA00023125"/>
    </source>
</evidence>
<dbReference type="InterPro" id="IPR000477">
    <property type="entry name" value="RT_dom"/>
</dbReference>
<evidence type="ECO:0000256" key="14">
    <source>
        <dbReference type="ARBA" id="ARBA00023172"/>
    </source>
</evidence>
<dbReference type="SUPFAM" id="SSF53098">
    <property type="entry name" value="Ribonuclease H-like"/>
    <property type="match status" value="1"/>
</dbReference>
<evidence type="ECO:0000256" key="3">
    <source>
        <dbReference type="ARBA" id="ARBA00022695"/>
    </source>
</evidence>
<dbReference type="Pfam" id="PF00078">
    <property type="entry name" value="RVT_1"/>
    <property type="match status" value="1"/>
</dbReference>
<dbReference type="InterPro" id="IPR005162">
    <property type="entry name" value="Retrotrans_gag_dom"/>
</dbReference>
<dbReference type="SUPFAM" id="SSF54160">
    <property type="entry name" value="Chromo domain-like"/>
    <property type="match status" value="1"/>
</dbReference>
<keyword evidence="15" id="KW-0511">Multifunctional enzyme</keyword>
<evidence type="ECO:0000256" key="6">
    <source>
        <dbReference type="ARBA" id="ARBA00022750"/>
    </source>
</evidence>